<dbReference type="Proteomes" id="UP000077245">
    <property type="component" value="Unassembled WGS sequence"/>
</dbReference>
<dbReference type="EMBL" id="LWMV01000190">
    <property type="protein sequence ID" value="KZX11265.1"/>
    <property type="molecule type" value="Genomic_DNA"/>
</dbReference>
<evidence type="ECO:0000313" key="3">
    <source>
        <dbReference type="EMBL" id="KZX11265.1"/>
    </source>
</evidence>
<reference evidence="3 4" key="1">
    <citation type="submission" date="2016-04" db="EMBL/GenBank/DDBJ databases">
        <title>Genome sequence of Methanobrevibacter curvatus DSM 11111.</title>
        <authorList>
            <person name="Poehlein A."/>
            <person name="Seedorf H."/>
            <person name="Daniel R."/>
        </authorList>
    </citation>
    <scope>NUCLEOTIDE SEQUENCE [LARGE SCALE GENOMIC DNA]</scope>
    <source>
        <strain evidence="3 4">DSM 11111</strain>
    </source>
</reference>
<comment type="caution">
    <text evidence="3">The sequence shown here is derived from an EMBL/GenBank/DDBJ whole genome shotgun (WGS) entry which is preliminary data.</text>
</comment>
<keyword evidence="4" id="KW-1185">Reference proteome</keyword>
<evidence type="ECO:0000256" key="2">
    <source>
        <dbReference type="SAM" id="MobiDB-lite"/>
    </source>
</evidence>
<organism evidence="3 4">
    <name type="scientific">Methanobrevibacter curvatus</name>
    <dbReference type="NCBI Taxonomy" id="49547"/>
    <lineage>
        <taxon>Archaea</taxon>
        <taxon>Methanobacteriati</taxon>
        <taxon>Methanobacteriota</taxon>
        <taxon>Methanomada group</taxon>
        <taxon>Methanobacteria</taxon>
        <taxon>Methanobacteriales</taxon>
        <taxon>Methanobacteriaceae</taxon>
        <taxon>Methanobrevibacter</taxon>
    </lineage>
</organism>
<gene>
    <name evidence="3" type="ORF">MBCUR_14480</name>
</gene>
<dbReference type="AlphaFoldDB" id="A0A162FD48"/>
<proteinExistence type="predicted"/>
<accession>A0A162FD48</accession>
<evidence type="ECO:0000256" key="1">
    <source>
        <dbReference type="SAM" id="Coils"/>
    </source>
</evidence>
<name>A0A162FD48_9EURY</name>
<feature type="region of interest" description="Disordered" evidence="2">
    <location>
        <begin position="64"/>
        <end position="83"/>
    </location>
</feature>
<feature type="coiled-coil region" evidence="1">
    <location>
        <begin position="323"/>
        <end position="350"/>
    </location>
</feature>
<protein>
    <submittedName>
        <fullName evidence="3">Uncharacterized protein</fullName>
    </submittedName>
</protein>
<dbReference type="PATRIC" id="fig|49547.3.peg.1547"/>
<feature type="compositionally biased region" description="Basic residues" evidence="2">
    <location>
        <begin position="66"/>
        <end position="75"/>
    </location>
</feature>
<keyword evidence="1" id="KW-0175">Coiled coil</keyword>
<sequence length="643" mass="77190">MQGVLFKIIGNEYIKNLEIKNLKKGVKKRFLVSKEDILFFEDENTQFKVKGKYFTKIKELESPNTKQKKAKKQKNVSKDKSARKTSYKIQDNWENVFIIIAGKKLKNEKYSLSRDYRDFRKTKAKFLIYFTEKEELMDESNQFYQRRLNKFKKQLKNSNYDFKNFYSNAELLTFVKKDLMDTIATSKEKIGKNKASDKIKINKSTVDWNNQYSSFYILTAIGKYLIENKITKKEKIAIDNYLENHQVILNEYNKTFLENSLIHSAKHLIKTKIINPSKNDSKRIVKSIEGNYEKEKNLEKVILKIEEFPLKHGFSEDSLLKEKIATNNFINRLEKQNKELNNENFEDDDDFKNNDCFENNEDYGSYHDFELLKEFNINDLNTIYPLLEYIYQIKDSKLRVVLEEIKKELNDKIEDKNEYINSHLMYLSTFLFDLNQQLSYFHGYLVDLYGEGIIENFFNIEEEEFENEIRDFEESIPEEDNFYSEIEEEIFNEIEEKESNIADFIISTNDFLDDWNYYYNLFRDEFIKTLEMNIKLLILTIVYIQIKQEDTAKNKESDDKEEKEINKNKYDVNKIFILIDYIEYQIQISINYLQDIKQLNSSLENIKIKKINKQYDLVRKSSNKWITNLNKVQKSLKILNKFK</sequence>
<evidence type="ECO:0000313" key="4">
    <source>
        <dbReference type="Proteomes" id="UP000077245"/>
    </source>
</evidence>